<reference evidence="5 6" key="1">
    <citation type="submission" date="2018-11" db="EMBL/GenBank/DDBJ databases">
        <title>Proposal to divide the Flavobacteriaceae and reorganize its genera based on Amino Acid Identity values calculated from whole genome sequences.</title>
        <authorList>
            <person name="Nicholson A.C."/>
            <person name="Gulvik C.A."/>
            <person name="Whitney A.M."/>
            <person name="Humrighouse B.W."/>
            <person name="Bell M."/>
            <person name="Holmes B."/>
            <person name="Steigerwalt A.G."/>
            <person name="Villarma A."/>
            <person name="Sheth M."/>
            <person name="Batra D."/>
            <person name="Pryor J."/>
            <person name="Bernardet J.-F."/>
            <person name="Hugo C."/>
            <person name="Kampfer P."/>
            <person name="Newman J."/>
            <person name="McQuiston J.R."/>
        </authorList>
    </citation>
    <scope>NUCLEOTIDE SEQUENCE [LARGE SCALE GENOMIC DNA]</scope>
    <source>
        <strain evidence="3 5">G0207</strain>
        <strain evidence="4 6">H5143</strain>
    </source>
</reference>
<evidence type="ECO:0000313" key="5">
    <source>
        <dbReference type="Proteomes" id="UP000274073"/>
    </source>
</evidence>
<evidence type="ECO:0000313" key="6">
    <source>
        <dbReference type="Proteomes" id="UP000281741"/>
    </source>
</evidence>
<sequence>MKEFDIEKLERKNIYTVPENCFENIQEKVLSGLNEFDLEQLERKNIYTVSESLYVDVQNHVINKVILRKQAPVFKLNWMYAAAASLALIFGATFVFNSDNEPKKQSTMADTAYAVNNNEPKTESEIAYETLQSDLTSVENNNQKVVSQSNIKSFARETSGKEQKKAVQAVEPVSKQQESQMNEYLDSFTNSEISELASNSTQDVYLDLYN</sequence>
<evidence type="ECO:0000256" key="2">
    <source>
        <dbReference type="SAM" id="Phobius"/>
    </source>
</evidence>
<dbReference type="EMBL" id="CP033915">
    <property type="protein sequence ID" value="AZA87501.1"/>
    <property type="molecule type" value="Genomic_DNA"/>
</dbReference>
<dbReference type="Proteomes" id="UP000281741">
    <property type="component" value="Chromosome"/>
</dbReference>
<keyword evidence="2" id="KW-1133">Transmembrane helix</keyword>
<accession>A0AAD1DM68</accession>
<feature type="region of interest" description="Disordered" evidence="1">
    <location>
        <begin position="156"/>
        <end position="185"/>
    </location>
</feature>
<dbReference type="RefSeq" id="WP_123854666.1">
    <property type="nucleotide sequence ID" value="NZ_CP033912.1"/>
</dbReference>
<evidence type="ECO:0000313" key="4">
    <source>
        <dbReference type="EMBL" id="AZA96002.1"/>
    </source>
</evidence>
<proteinExistence type="predicted"/>
<dbReference type="EMBL" id="CP033912">
    <property type="protein sequence ID" value="AZA96002.1"/>
    <property type="molecule type" value="Genomic_DNA"/>
</dbReference>
<feature type="compositionally biased region" description="Polar residues" evidence="1">
    <location>
        <begin position="174"/>
        <end position="185"/>
    </location>
</feature>
<dbReference type="Proteomes" id="UP000274073">
    <property type="component" value="Chromosome"/>
</dbReference>
<organism evidence="3 5">
    <name type="scientific">Chryseobacterium shandongense</name>
    <dbReference type="NCBI Taxonomy" id="1493872"/>
    <lineage>
        <taxon>Bacteria</taxon>
        <taxon>Pseudomonadati</taxon>
        <taxon>Bacteroidota</taxon>
        <taxon>Flavobacteriia</taxon>
        <taxon>Flavobacteriales</taxon>
        <taxon>Weeksellaceae</taxon>
        <taxon>Chryseobacterium group</taxon>
        <taxon>Chryseobacterium</taxon>
    </lineage>
</organism>
<keyword evidence="6" id="KW-1185">Reference proteome</keyword>
<gene>
    <name evidence="3" type="ORF">EG349_12215</name>
    <name evidence="4" type="ORF">EG353_10685</name>
</gene>
<dbReference type="AlphaFoldDB" id="A0AAD1DM68"/>
<feature type="transmembrane region" description="Helical" evidence="2">
    <location>
        <begin position="78"/>
        <end position="96"/>
    </location>
</feature>
<evidence type="ECO:0000313" key="3">
    <source>
        <dbReference type="EMBL" id="AZA87501.1"/>
    </source>
</evidence>
<feature type="compositionally biased region" description="Basic and acidic residues" evidence="1">
    <location>
        <begin position="156"/>
        <end position="165"/>
    </location>
</feature>
<evidence type="ECO:0000256" key="1">
    <source>
        <dbReference type="SAM" id="MobiDB-lite"/>
    </source>
</evidence>
<protein>
    <submittedName>
        <fullName evidence="3">Uncharacterized protein</fullName>
    </submittedName>
</protein>
<keyword evidence="2" id="KW-0472">Membrane</keyword>
<keyword evidence="2" id="KW-0812">Transmembrane</keyword>
<name>A0AAD1DM68_9FLAO</name>